<reference evidence="2" key="1">
    <citation type="submission" date="2013-02" db="EMBL/GenBank/DDBJ databases">
        <authorList>
            <person name="Hughes D."/>
        </authorList>
    </citation>
    <scope>NUCLEOTIDE SEQUENCE</scope>
    <source>
        <strain>Durham</strain>
        <strain evidence="2">NC isolate 2 -- Noor lab</strain>
    </source>
</reference>
<name>T1GQE3_MEGSC</name>
<sequence length="62" mass="7299">MEILGNRHQERKFYQKVNMRHPPASSSCKDKNGNLITHQQRYCIFLGAILKKLAVRQSITHY</sequence>
<reference evidence="1" key="2">
    <citation type="submission" date="2015-06" db="UniProtKB">
        <authorList>
            <consortium name="EnsemblMetazoa"/>
        </authorList>
    </citation>
    <scope>IDENTIFICATION</scope>
</reference>
<evidence type="ECO:0000313" key="2">
    <source>
        <dbReference type="Proteomes" id="UP000015102"/>
    </source>
</evidence>
<dbReference type="EMBL" id="CAQQ02198653">
    <property type="status" value="NOT_ANNOTATED_CDS"/>
    <property type="molecule type" value="Genomic_DNA"/>
</dbReference>
<dbReference type="HOGENOM" id="CLU_2906689_0_0_1"/>
<dbReference type="AlphaFoldDB" id="T1GQE3"/>
<protein>
    <submittedName>
        <fullName evidence="1">Uncharacterized protein</fullName>
    </submittedName>
</protein>
<evidence type="ECO:0000313" key="1">
    <source>
        <dbReference type="EnsemblMetazoa" id="MESCA005847-PA"/>
    </source>
</evidence>
<proteinExistence type="predicted"/>
<accession>T1GQE3</accession>
<dbReference type="EnsemblMetazoa" id="MESCA005847-RA">
    <property type="protein sequence ID" value="MESCA005847-PA"/>
    <property type="gene ID" value="MESCA005847"/>
</dbReference>
<organism evidence="1 2">
    <name type="scientific">Megaselia scalaris</name>
    <name type="common">Humpbacked fly</name>
    <name type="synonym">Phora scalaris</name>
    <dbReference type="NCBI Taxonomy" id="36166"/>
    <lineage>
        <taxon>Eukaryota</taxon>
        <taxon>Metazoa</taxon>
        <taxon>Ecdysozoa</taxon>
        <taxon>Arthropoda</taxon>
        <taxon>Hexapoda</taxon>
        <taxon>Insecta</taxon>
        <taxon>Pterygota</taxon>
        <taxon>Neoptera</taxon>
        <taxon>Endopterygota</taxon>
        <taxon>Diptera</taxon>
        <taxon>Brachycera</taxon>
        <taxon>Muscomorpha</taxon>
        <taxon>Platypezoidea</taxon>
        <taxon>Phoridae</taxon>
        <taxon>Megaseliini</taxon>
        <taxon>Megaselia</taxon>
    </lineage>
</organism>
<dbReference type="Proteomes" id="UP000015102">
    <property type="component" value="Unassembled WGS sequence"/>
</dbReference>
<keyword evidence="2" id="KW-1185">Reference proteome</keyword>